<evidence type="ECO:0000313" key="4">
    <source>
        <dbReference type="Proteomes" id="UP000499080"/>
    </source>
</evidence>
<comment type="caution">
    <text evidence="3">The sequence shown here is derived from an EMBL/GenBank/DDBJ whole genome shotgun (WGS) entry which is preliminary data.</text>
</comment>
<dbReference type="InterPro" id="IPR012337">
    <property type="entry name" value="RNaseH-like_sf"/>
</dbReference>
<dbReference type="SUPFAM" id="SSF56672">
    <property type="entry name" value="DNA/RNA polymerases"/>
    <property type="match status" value="1"/>
</dbReference>
<dbReference type="GO" id="GO:0004523">
    <property type="term" value="F:RNA-DNA hybrid ribonuclease activity"/>
    <property type="evidence" value="ECO:0007669"/>
    <property type="project" value="InterPro"/>
</dbReference>
<dbReference type="GO" id="GO:0071897">
    <property type="term" value="P:DNA biosynthetic process"/>
    <property type="evidence" value="ECO:0007669"/>
    <property type="project" value="UniProtKB-ARBA"/>
</dbReference>
<evidence type="ECO:0000259" key="2">
    <source>
        <dbReference type="PROSITE" id="PS50879"/>
    </source>
</evidence>
<dbReference type="InterPro" id="IPR043502">
    <property type="entry name" value="DNA/RNA_pol_sf"/>
</dbReference>
<dbReference type="Proteomes" id="UP000499080">
    <property type="component" value="Unassembled WGS sequence"/>
</dbReference>
<dbReference type="PROSITE" id="PS50878">
    <property type="entry name" value="RT_POL"/>
    <property type="match status" value="1"/>
</dbReference>
<dbReference type="InterPro" id="IPR036691">
    <property type="entry name" value="Endo/exonu/phosph_ase_sf"/>
</dbReference>
<evidence type="ECO:0008006" key="5">
    <source>
        <dbReference type="Google" id="ProtNLM"/>
    </source>
</evidence>
<dbReference type="InterPro" id="IPR005135">
    <property type="entry name" value="Endo/exonuclease/phosphatase"/>
</dbReference>
<dbReference type="Pfam" id="PF00078">
    <property type="entry name" value="RVT_1"/>
    <property type="match status" value="1"/>
</dbReference>
<dbReference type="AlphaFoldDB" id="A0A4Y2AU60"/>
<sequence>MTPDVYLLQEPYLAKGTPFGLRLGWRVVVAHSGKALLAVRNSGIRMFVRHVGDHVVAADLMIGPDHITALSFYFPPSQPHSRLVRELETVLDSLSSQHILIAGDANVHSSLWGPEVRDHRPLDEGGPFIDLILQRGLYVWNDPQSLPTFETDRGRSWIDVTLSTSSLYHRQVSWAVHRTILSDHNPIVFQAGASAIPSILDRLKVPWWDSSLETQRKKTRALRARFLRCRQPRERQHRRLIYKKEQARYKYLIKCKSRASFHELCLQLTKRNPFQLPYKLAAKKLRSPTLLQRVRDQNGVFTSTVPDTIRVIIQQLFPCDNIHTETPDQRTIREAVGNYAEYSLDPPFSAGEIRAALHTLRLKKTPGLDTISVELLRNINKHCPAILLTLLNSCLHLGFFPKSWKNAKLILIGKPDRDHTVAKNYRPICLLSVVSKLLDKLITQRLTHLFKSKGLLHDRQHGFRAGRSCETANHSLWLEVHNALQAKNRVCLISLDVEGAFDTVWRQSVLYQLTLARCPSNLFSLITDYFRDRSVTYCFNADSWTFPAERGVPQGSCSGPFFWNVVLDTIFEVPLPAGCTLQAFADDIILIVQGPTTVEMERRGTLAIHSLLHWATQHKLTFSLQKSVLMPITYGGRLSLLDPPSVSLQGHLLPVHKSIRYLGVWWDGGLTFTDHFNRVRRRVDLLSYRLSVVADRFFSKHHLLFLHIYRAAIEPFLLYGYGAWGHRLHLKKIKDTLNSLQRRPLLKLTRVYRTVSTVALPVLAGVLPLDLKALVVFKKFQVLILNEEVTVDSVTFRPQDFKTRVDITNTHPLERWSFPYDCLLPTGNGVEIFTDGSKIEGQVGSAMVVFYYGTLIDSTEHRLPDTASVFQAEMHGLDLALNFVLTLQSWGAVHIYSDSLSLLKALSFDSSLDPDIWSLKGKLHSIFQSRHLSLHWVPAHIGVLGNEMADTHAKRATQHPSVDWFVPKPRRLLTRELQNAMLLTWQDRWDLAEKGRQTADFFPHVGFQPHLYSPHVMQIVTGHGRFPTYFCRMGLLQSDLCACGDKGDVFHYLTQCPLTRHLRAPLQFNQGNLPSLFKTTSNIPILEALVSRVNGYIPNL</sequence>
<dbReference type="SUPFAM" id="SSF56219">
    <property type="entry name" value="DNase I-like"/>
    <property type="match status" value="1"/>
</dbReference>
<dbReference type="InterPro" id="IPR036397">
    <property type="entry name" value="RNaseH_sf"/>
</dbReference>
<keyword evidence="4" id="KW-1185">Reference proteome</keyword>
<dbReference type="PANTHER" id="PTHR19446">
    <property type="entry name" value="REVERSE TRANSCRIPTASES"/>
    <property type="match status" value="1"/>
</dbReference>
<dbReference type="OrthoDB" id="6436764at2759"/>
<dbReference type="PROSITE" id="PS50879">
    <property type="entry name" value="RNASE_H_1"/>
    <property type="match status" value="1"/>
</dbReference>
<dbReference type="CDD" id="cd01650">
    <property type="entry name" value="RT_nLTR_like"/>
    <property type="match status" value="1"/>
</dbReference>
<feature type="domain" description="Reverse transcriptase" evidence="1">
    <location>
        <begin position="393"/>
        <end position="666"/>
    </location>
</feature>
<dbReference type="EMBL" id="BGPR01000031">
    <property type="protein sequence ID" value="GBL83253.1"/>
    <property type="molecule type" value="Genomic_DNA"/>
</dbReference>
<dbReference type="Pfam" id="PF14529">
    <property type="entry name" value="Exo_endo_phos_2"/>
    <property type="match status" value="1"/>
</dbReference>
<protein>
    <recommendedName>
        <fullName evidence="5">Retrovirus-related Pol polyprotein from type-1 retrotransposable element R1</fullName>
    </recommendedName>
</protein>
<dbReference type="Pfam" id="PF00075">
    <property type="entry name" value="RNase_H"/>
    <property type="match status" value="1"/>
</dbReference>
<gene>
    <name evidence="3" type="primary">R1A1-elementORF2_248</name>
    <name evidence="3" type="ORF">AVEN_165436_1</name>
</gene>
<evidence type="ECO:0000259" key="1">
    <source>
        <dbReference type="PROSITE" id="PS50878"/>
    </source>
</evidence>
<dbReference type="InterPro" id="IPR002156">
    <property type="entry name" value="RNaseH_domain"/>
</dbReference>
<dbReference type="SUPFAM" id="SSF53098">
    <property type="entry name" value="Ribonuclease H-like"/>
    <property type="match status" value="1"/>
</dbReference>
<accession>A0A4Y2AU60</accession>
<dbReference type="Gene3D" id="3.60.10.10">
    <property type="entry name" value="Endonuclease/exonuclease/phosphatase"/>
    <property type="match status" value="1"/>
</dbReference>
<dbReference type="CDD" id="cd09276">
    <property type="entry name" value="Rnase_HI_RT_non_LTR"/>
    <property type="match status" value="1"/>
</dbReference>
<feature type="domain" description="RNase H type-1" evidence="2">
    <location>
        <begin position="826"/>
        <end position="958"/>
    </location>
</feature>
<dbReference type="GO" id="GO:0003676">
    <property type="term" value="F:nucleic acid binding"/>
    <property type="evidence" value="ECO:0007669"/>
    <property type="project" value="InterPro"/>
</dbReference>
<dbReference type="InterPro" id="IPR000477">
    <property type="entry name" value="RT_dom"/>
</dbReference>
<reference evidence="3 4" key="1">
    <citation type="journal article" date="2019" name="Sci. Rep.">
        <title>Orb-weaving spider Araneus ventricosus genome elucidates the spidroin gene catalogue.</title>
        <authorList>
            <person name="Kono N."/>
            <person name="Nakamura H."/>
            <person name="Ohtoshi R."/>
            <person name="Moran D.A.P."/>
            <person name="Shinohara A."/>
            <person name="Yoshida Y."/>
            <person name="Fujiwara M."/>
            <person name="Mori M."/>
            <person name="Tomita M."/>
            <person name="Arakawa K."/>
        </authorList>
    </citation>
    <scope>NUCLEOTIDE SEQUENCE [LARGE SCALE GENOMIC DNA]</scope>
</reference>
<organism evidence="3 4">
    <name type="scientific">Araneus ventricosus</name>
    <name type="common">Orbweaver spider</name>
    <name type="synonym">Epeira ventricosa</name>
    <dbReference type="NCBI Taxonomy" id="182803"/>
    <lineage>
        <taxon>Eukaryota</taxon>
        <taxon>Metazoa</taxon>
        <taxon>Ecdysozoa</taxon>
        <taxon>Arthropoda</taxon>
        <taxon>Chelicerata</taxon>
        <taxon>Arachnida</taxon>
        <taxon>Araneae</taxon>
        <taxon>Araneomorphae</taxon>
        <taxon>Entelegynae</taxon>
        <taxon>Araneoidea</taxon>
        <taxon>Araneidae</taxon>
        <taxon>Araneus</taxon>
    </lineage>
</organism>
<dbReference type="Gene3D" id="3.30.420.10">
    <property type="entry name" value="Ribonuclease H-like superfamily/Ribonuclease H"/>
    <property type="match status" value="1"/>
</dbReference>
<dbReference type="GO" id="GO:0042575">
    <property type="term" value="C:DNA polymerase complex"/>
    <property type="evidence" value="ECO:0007669"/>
    <property type="project" value="UniProtKB-ARBA"/>
</dbReference>
<evidence type="ECO:0000313" key="3">
    <source>
        <dbReference type="EMBL" id="GBL83253.1"/>
    </source>
</evidence>
<name>A0A4Y2AU60_ARAVE</name>
<proteinExistence type="predicted"/>